<proteinExistence type="inferred from homology"/>
<dbReference type="InterPro" id="IPR055288">
    <property type="entry name" value="NALCN_aux_factor_1/2"/>
</dbReference>
<gene>
    <name evidence="9" type="ORF">EVEC_LOCUS9186</name>
</gene>
<protein>
    <submittedName>
        <fullName evidence="11">DUF4773 domain-containing protein</fullName>
    </submittedName>
</protein>
<dbReference type="PANTHER" id="PTHR15819">
    <property type="entry name" value="TRANSMEMBRANE PROTEIN FAM155"/>
    <property type="match status" value="1"/>
</dbReference>
<keyword evidence="5" id="KW-0325">Glycoprotein</keyword>
<dbReference type="OrthoDB" id="10047996at2759"/>
<evidence type="ECO:0000313" key="10">
    <source>
        <dbReference type="Proteomes" id="UP000274131"/>
    </source>
</evidence>
<feature type="region of interest" description="Disordered" evidence="7">
    <location>
        <begin position="422"/>
        <end position="467"/>
    </location>
</feature>
<evidence type="ECO:0000256" key="5">
    <source>
        <dbReference type="ARBA" id="ARBA00023180"/>
    </source>
</evidence>
<accession>A0A0N4VG92</accession>
<evidence type="ECO:0000256" key="1">
    <source>
        <dbReference type="ARBA" id="ARBA00004141"/>
    </source>
</evidence>
<reference evidence="9 10" key="2">
    <citation type="submission" date="2018-10" db="EMBL/GenBank/DDBJ databases">
        <authorList>
            <consortium name="Pathogen Informatics"/>
        </authorList>
    </citation>
    <scope>NUCLEOTIDE SEQUENCE [LARGE SCALE GENOMIC DNA]</scope>
</reference>
<dbReference type="PANTHER" id="PTHR15819:SF11">
    <property type="entry name" value="MID1, ISOFORM A"/>
    <property type="match status" value="1"/>
</dbReference>
<keyword evidence="3 8" id="KW-1133">Transmembrane helix</keyword>
<evidence type="ECO:0000256" key="3">
    <source>
        <dbReference type="ARBA" id="ARBA00022989"/>
    </source>
</evidence>
<dbReference type="Proteomes" id="UP000274131">
    <property type="component" value="Unassembled WGS sequence"/>
</dbReference>
<dbReference type="AlphaFoldDB" id="A0A0N4VG92"/>
<keyword evidence="10" id="KW-1185">Reference proteome</keyword>
<dbReference type="WBParaSite" id="EVEC_0000978901-mRNA-1">
    <property type="protein sequence ID" value="EVEC_0000978901-mRNA-1"/>
    <property type="gene ID" value="EVEC_0000978901"/>
</dbReference>
<reference evidence="11" key="1">
    <citation type="submission" date="2017-02" db="UniProtKB">
        <authorList>
            <consortium name="WormBaseParasite"/>
        </authorList>
    </citation>
    <scope>IDENTIFICATION</scope>
</reference>
<organism evidence="11">
    <name type="scientific">Enterobius vermicularis</name>
    <name type="common">Human pinworm</name>
    <dbReference type="NCBI Taxonomy" id="51028"/>
    <lineage>
        <taxon>Eukaryota</taxon>
        <taxon>Metazoa</taxon>
        <taxon>Ecdysozoa</taxon>
        <taxon>Nematoda</taxon>
        <taxon>Chromadorea</taxon>
        <taxon>Rhabditida</taxon>
        <taxon>Spirurina</taxon>
        <taxon>Oxyuridomorpha</taxon>
        <taxon>Oxyuroidea</taxon>
        <taxon>Oxyuridae</taxon>
        <taxon>Enterobius</taxon>
    </lineage>
</organism>
<evidence type="ECO:0000256" key="7">
    <source>
        <dbReference type="SAM" id="MobiDB-lite"/>
    </source>
</evidence>
<evidence type="ECO:0000256" key="8">
    <source>
        <dbReference type="SAM" id="Phobius"/>
    </source>
</evidence>
<comment type="similarity">
    <text evidence="6">Belongs to the NALF family.</text>
</comment>
<dbReference type="EMBL" id="UXUI01009872">
    <property type="protein sequence ID" value="VDD94435.1"/>
    <property type="molecule type" value="Genomic_DNA"/>
</dbReference>
<evidence type="ECO:0000313" key="9">
    <source>
        <dbReference type="EMBL" id="VDD94435.1"/>
    </source>
</evidence>
<keyword evidence="4 8" id="KW-0472">Membrane</keyword>
<evidence type="ECO:0000256" key="6">
    <source>
        <dbReference type="ARBA" id="ARBA00029445"/>
    </source>
</evidence>
<dbReference type="STRING" id="51028.A0A0N4VG92"/>
<dbReference type="GO" id="GO:0098703">
    <property type="term" value="P:calcium ion import across plasma membrane"/>
    <property type="evidence" value="ECO:0007669"/>
    <property type="project" value="TreeGrafter"/>
</dbReference>
<evidence type="ECO:0000256" key="2">
    <source>
        <dbReference type="ARBA" id="ARBA00022692"/>
    </source>
</evidence>
<name>A0A0N4VG92_ENTVE</name>
<sequence>MPSKKYVDLINPVASCSTAYHSVNFGYSSPSSICTDHLLNSSTSKVYTKLYVDKRKSYCSSLCDDRQLLSLVHSAVESHCNLNCASEPFTAPRVFRRFPKRSLLPLVFYWHVISVVTCLMVTGFTVRASVLNDLMPNSSVTLLSTLSSSVYQNPLLRHLRSKNLVQPVCLVWTSKAPKDLCKETPHVRLRKLKEMFVFNKDSEEPNNIKIAQLFNVQTLPSLTPKSELAKRLSHLKEGADGRDCIAASERSICEKCFKKLDVALQSVDRAYAQLNSTLHRFDCMRASNTATATRPFSSIGSCYACKIWYRYWLLVNSLNLLRNRPCLDWCEYTQRACPYLAPTRSAEFAGHPSFQCQDLQIAENVKNPNVFDLGFFSAPETPKCDCFHPCDLFGNVLLVPTSLREVKEHFFSPIRCKERQKQCSPNSSKKNSDLEKLRRSKLLASKRQQSGNDESKALLQDTGTEQI</sequence>
<comment type="subcellular location">
    <subcellularLocation>
        <location evidence="1">Membrane</location>
        <topology evidence="1">Multi-pass membrane protein</topology>
    </subcellularLocation>
</comment>
<feature type="transmembrane region" description="Helical" evidence="8">
    <location>
        <begin position="103"/>
        <end position="126"/>
    </location>
</feature>
<evidence type="ECO:0000313" key="11">
    <source>
        <dbReference type="WBParaSite" id="EVEC_0000978901-mRNA-1"/>
    </source>
</evidence>
<dbReference type="GO" id="GO:0015275">
    <property type="term" value="F:stretch-activated, monoatomic cation-selective, calcium channel activity"/>
    <property type="evidence" value="ECO:0007669"/>
    <property type="project" value="TreeGrafter"/>
</dbReference>
<dbReference type="GO" id="GO:0005886">
    <property type="term" value="C:plasma membrane"/>
    <property type="evidence" value="ECO:0007669"/>
    <property type="project" value="TreeGrafter"/>
</dbReference>
<keyword evidence="2 8" id="KW-0812">Transmembrane</keyword>
<evidence type="ECO:0000256" key="4">
    <source>
        <dbReference type="ARBA" id="ARBA00023136"/>
    </source>
</evidence>